<dbReference type="AlphaFoldDB" id="A0A9N9SDD6"/>
<proteinExistence type="predicted"/>
<feature type="domain" description="C-type lectin" evidence="2">
    <location>
        <begin position="44"/>
        <end position="164"/>
    </location>
</feature>
<evidence type="ECO:0000256" key="1">
    <source>
        <dbReference type="ARBA" id="ARBA00023157"/>
    </source>
</evidence>
<dbReference type="PROSITE" id="PS00615">
    <property type="entry name" value="C_TYPE_LECTIN_1"/>
    <property type="match status" value="1"/>
</dbReference>
<dbReference type="OrthoDB" id="8187082at2759"/>
<name>A0A9N9SDD6_PHACE</name>
<dbReference type="InterPro" id="IPR018378">
    <property type="entry name" value="C-type_lectin_CS"/>
</dbReference>
<evidence type="ECO:0000313" key="3">
    <source>
        <dbReference type="EMBL" id="CAG9815365.1"/>
    </source>
</evidence>
<dbReference type="Gene3D" id="3.10.100.10">
    <property type="entry name" value="Mannose-Binding Protein A, subunit A"/>
    <property type="match status" value="3"/>
</dbReference>
<evidence type="ECO:0000259" key="2">
    <source>
        <dbReference type="PROSITE" id="PS50041"/>
    </source>
</evidence>
<reference evidence="3" key="1">
    <citation type="submission" date="2022-01" db="EMBL/GenBank/DDBJ databases">
        <authorList>
            <person name="King R."/>
        </authorList>
    </citation>
    <scope>NUCLEOTIDE SEQUENCE</scope>
</reference>
<feature type="domain" description="C-type lectin" evidence="2">
    <location>
        <begin position="198"/>
        <end position="319"/>
    </location>
</feature>
<dbReference type="PROSITE" id="PS50041">
    <property type="entry name" value="C_TYPE_LECTIN_2"/>
    <property type="match status" value="3"/>
</dbReference>
<dbReference type="InterPro" id="IPR016186">
    <property type="entry name" value="C-type_lectin-like/link_sf"/>
</dbReference>
<keyword evidence="4" id="KW-1185">Reference proteome</keyword>
<dbReference type="SMART" id="SM00034">
    <property type="entry name" value="CLECT"/>
    <property type="match status" value="3"/>
</dbReference>
<evidence type="ECO:0000313" key="4">
    <source>
        <dbReference type="Proteomes" id="UP001153737"/>
    </source>
</evidence>
<keyword evidence="1" id="KW-1015">Disulfide bond</keyword>
<sequence length="570" mass="66038">METVHRIYKYLIIASYFSYWQCVNGADDANGWGYPSKILPLDKFGNKSYYFVHSFKATFLEANQFCQDVHMRLLSVTSREENTFLYNKVQEYKKDDVYWTSGTRLVDGNDYIWLSIGEPLKYKNFHVNQPDNPNDYCLRLWLTRNVDLQFDDTACYFSLYFICEREDNQVDQPNKINQNWENIFEDISTAPDVKLFSYKNKSYYVNHYFEATYLQAVQFCQLVDMELLSIESADENTMLYQEIRSSMAGNKFWSSGTRLIDDNNWYWLPTGNKINYYNWQASRPVKTSDRKCIQLNQDINNGLFWSDEKCDGKSYFICQTSTKNIRTRNCPISPTGNSCPVQPTTPSATVVPSPHPSTVREKKYYFGTERLTYNEAIKSCQDKSMQLVSIQNKEQNDAINTQLQQSNISGSYWTSGNRIADKQTWYWLNNEKITYFNWAPGEPNNRKENEYCIEISRSISDSKWNDDPCEKNNFYICESWIETPGQGQCSGSSPVVNIYVNNNIVTANGTVFDSNRISTTSNTKPGNGLEVNNNIIEPGIAPVAATTKLPVKTKVNHGIYREHSTKHNKN</sequence>
<dbReference type="InterPro" id="IPR001304">
    <property type="entry name" value="C-type_lectin-like"/>
</dbReference>
<organism evidence="3 4">
    <name type="scientific">Phaedon cochleariae</name>
    <name type="common">Mustard beetle</name>
    <dbReference type="NCBI Taxonomy" id="80249"/>
    <lineage>
        <taxon>Eukaryota</taxon>
        <taxon>Metazoa</taxon>
        <taxon>Ecdysozoa</taxon>
        <taxon>Arthropoda</taxon>
        <taxon>Hexapoda</taxon>
        <taxon>Insecta</taxon>
        <taxon>Pterygota</taxon>
        <taxon>Neoptera</taxon>
        <taxon>Endopterygota</taxon>
        <taxon>Coleoptera</taxon>
        <taxon>Polyphaga</taxon>
        <taxon>Cucujiformia</taxon>
        <taxon>Chrysomeloidea</taxon>
        <taxon>Chrysomelidae</taxon>
        <taxon>Chrysomelinae</taxon>
        <taxon>Chrysomelini</taxon>
        <taxon>Phaedon</taxon>
    </lineage>
</organism>
<dbReference type="InterPro" id="IPR050111">
    <property type="entry name" value="C-type_lectin/snaclec_domain"/>
</dbReference>
<gene>
    <name evidence="3" type="ORF">PHAECO_LOCUS3124</name>
</gene>
<reference evidence="3" key="2">
    <citation type="submission" date="2022-10" db="EMBL/GenBank/DDBJ databases">
        <authorList>
            <consortium name="ENA_rothamsted_submissions"/>
            <consortium name="culmorum"/>
            <person name="King R."/>
        </authorList>
    </citation>
    <scope>NUCLEOTIDE SEQUENCE</scope>
</reference>
<accession>A0A9N9SDD6</accession>
<feature type="domain" description="C-type lectin" evidence="2">
    <location>
        <begin position="359"/>
        <end position="478"/>
    </location>
</feature>
<dbReference type="PANTHER" id="PTHR22803">
    <property type="entry name" value="MANNOSE, PHOSPHOLIPASE, LECTIN RECEPTOR RELATED"/>
    <property type="match status" value="1"/>
</dbReference>
<dbReference type="Proteomes" id="UP001153737">
    <property type="component" value="Chromosome 12"/>
</dbReference>
<dbReference type="SUPFAM" id="SSF56436">
    <property type="entry name" value="C-type lectin-like"/>
    <property type="match status" value="3"/>
</dbReference>
<dbReference type="EMBL" id="OU896718">
    <property type="protein sequence ID" value="CAG9815365.1"/>
    <property type="molecule type" value="Genomic_DNA"/>
</dbReference>
<dbReference type="Pfam" id="PF00059">
    <property type="entry name" value="Lectin_C"/>
    <property type="match status" value="3"/>
</dbReference>
<dbReference type="CDD" id="cd00037">
    <property type="entry name" value="CLECT"/>
    <property type="match status" value="2"/>
</dbReference>
<dbReference type="InterPro" id="IPR016187">
    <property type="entry name" value="CTDL_fold"/>
</dbReference>
<protein>
    <recommendedName>
        <fullName evidence="2">C-type lectin domain-containing protein</fullName>
    </recommendedName>
</protein>